<evidence type="ECO:0000313" key="2">
    <source>
        <dbReference type="Proteomes" id="UP000310121"/>
    </source>
</evidence>
<reference evidence="1 2" key="1">
    <citation type="submission" date="2018-10" db="EMBL/GenBank/DDBJ databases">
        <title>Fifty Aureobasidium pullulans genomes reveal a recombining polyextremotolerant generalist.</title>
        <authorList>
            <person name="Gostincar C."/>
            <person name="Turk M."/>
            <person name="Zajc J."/>
            <person name="Gunde-Cimerman N."/>
        </authorList>
    </citation>
    <scope>NUCLEOTIDE SEQUENCE [LARGE SCALE GENOMIC DNA]</scope>
    <source>
        <strain evidence="1 2">EXF-3844</strain>
    </source>
</reference>
<organism evidence="1 2">
    <name type="scientific">Aureobasidium pullulans</name>
    <name type="common">Black yeast</name>
    <name type="synonym">Pullularia pullulans</name>
    <dbReference type="NCBI Taxonomy" id="5580"/>
    <lineage>
        <taxon>Eukaryota</taxon>
        <taxon>Fungi</taxon>
        <taxon>Dikarya</taxon>
        <taxon>Ascomycota</taxon>
        <taxon>Pezizomycotina</taxon>
        <taxon>Dothideomycetes</taxon>
        <taxon>Dothideomycetidae</taxon>
        <taxon>Dothideales</taxon>
        <taxon>Saccotheciaceae</taxon>
        <taxon>Aureobasidium</taxon>
    </lineage>
</organism>
<sequence>MCTYTYSWYICNHDYYIWTDSVEVCSNRLLSGYSADAWSIDNKPDFTVLDMCKHHIAICKGFGEYYCRDCSEDYTLEYELEE</sequence>
<comment type="caution">
    <text evidence="1">The sequence shown here is derived from an EMBL/GenBank/DDBJ whole genome shotgun (WGS) entry which is preliminary data.</text>
</comment>
<proteinExistence type="predicted"/>
<dbReference type="EMBL" id="QZBN01000427">
    <property type="protein sequence ID" value="THZ43700.1"/>
    <property type="molecule type" value="Genomic_DNA"/>
</dbReference>
<dbReference type="AlphaFoldDB" id="A0A4S9GNQ3"/>
<name>A0A4S9GNQ3_AURPU</name>
<accession>A0A4S9GNQ3</accession>
<protein>
    <submittedName>
        <fullName evidence="1">Uncharacterized protein</fullName>
    </submittedName>
</protein>
<evidence type="ECO:0000313" key="1">
    <source>
        <dbReference type="EMBL" id="THZ43700.1"/>
    </source>
</evidence>
<dbReference type="Proteomes" id="UP000310121">
    <property type="component" value="Unassembled WGS sequence"/>
</dbReference>
<gene>
    <name evidence="1" type="ORF">D6C90_04972</name>
</gene>